<evidence type="ECO:0000313" key="1">
    <source>
        <dbReference type="EMBL" id="KGR74895.1"/>
    </source>
</evidence>
<keyword evidence="2" id="KW-1185">Reference proteome</keyword>
<dbReference type="STRING" id="1384057.CD33_14155"/>
<dbReference type="eggNOG" id="COG5614">
    <property type="taxonomic scope" value="Bacteria"/>
</dbReference>
<gene>
    <name evidence="1" type="ORF">CD33_14155</name>
</gene>
<dbReference type="NCBIfam" id="TIGR01563">
    <property type="entry name" value="gp16_SPP1"/>
    <property type="match status" value="1"/>
</dbReference>
<dbReference type="InterPro" id="IPR008767">
    <property type="entry name" value="Phage_SPP1_head-tail_adaptor"/>
</dbReference>
<evidence type="ECO:0000313" key="2">
    <source>
        <dbReference type="Proteomes" id="UP000030408"/>
    </source>
</evidence>
<dbReference type="Proteomes" id="UP000030408">
    <property type="component" value="Unassembled WGS sequence"/>
</dbReference>
<organism evidence="1 2">
    <name type="scientific">Ureibacillus sinduriensis BLB-1 = JCM 15800</name>
    <dbReference type="NCBI Taxonomy" id="1384057"/>
    <lineage>
        <taxon>Bacteria</taxon>
        <taxon>Bacillati</taxon>
        <taxon>Bacillota</taxon>
        <taxon>Bacilli</taxon>
        <taxon>Bacillales</taxon>
        <taxon>Caryophanaceae</taxon>
        <taxon>Ureibacillus</taxon>
    </lineage>
</organism>
<dbReference type="RefSeq" id="WP_036201496.1">
    <property type="nucleotide sequence ID" value="NZ_AVCY01000003.1"/>
</dbReference>
<reference evidence="1 2" key="1">
    <citation type="submission" date="2014-02" db="EMBL/GenBank/DDBJ databases">
        <title>Draft genome sequence of Lysinibacillus sinduriensis JCM 15800.</title>
        <authorList>
            <person name="Zhang F."/>
            <person name="Wang G."/>
            <person name="Zhang L."/>
        </authorList>
    </citation>
    <scope>NUCLEOTIDE SEQUENCE [LARGE SCALE GENOMIC DNA]</scope>
    <source>
        <strain evidence="1 2">JCM 15800</strain>
    </source>
</reference>
<dbReference type="EMBL" id="JPVO01000053">
    <property type="protein sequence ID" value="KGR74895.1"/>
    <property type="molecule type" value="Genomic_DNA"/>
</dbReference>
<sequence length="111" mass="13051">MNPAQFNRRISLFKRTITVDELLQEIETFEEVKKLWAMIKTLKGEEVQKADSSTINTSRFVVRYSKFLHDLFEDEKTSLEIHYRGVIYDIKSVINDDEANITYTIVAEGRM</sequence>
<proteinExistence type="predicted"/>
<accession>A0A0A3HUL5</accession>
<comment type="caution">
    <text evidence="1">The sequence shown here is derived from an EMBL/GenBank/DDBJ whole genome shotgun (WGS) entry which is preliminary data.</text>
</comment>
<protein>
    <recommendedName>
        <fullName evidence="3">Head-tail adaptor protein</fullName>
    </recommendedName>
</protein>
<name>A0A0A3HUL5_9BACL</name>
<dbReference type="Pfam" id="PF05521">
    <property type="entry name" value="Phage_HCP"/>
    <property type="match status" value="1"/>
</dbReference>
<dbReference type="InterPro" id="IPR038666">
    <property type="entry name" value="SSP1_head-tail_sf"/>
</dbReference>
<dbReference type="OrthoDB" id="9808209at2"/>
<dbReference type="AlphaFoldDB" id="A0A0A3HUL5"/>
<dbReference type="Gene3D" id="2.40.10.270">
    <property type="entry name" value="Bacteriophage SPP1 head-tail adaptor protein"/>
    <property type="match status" value="1"/>
</dbReference>
<evidence type="ECO:0008006" key="3">
    <source>
        <dbReference type="Google" id="ProtNLM"/>
    </source>
</evidence>